<gene>
    <name evidence="1" type="ORF">GCM10010403_46650</name>
</gene>
<proteinExistence type="predicted"/>
<evidence type="ECO:0000313" key="1">
    <source>
        <dbReference type="EMBL" id="GAA2347531.1"/>
    </source>
</evidence>
<name>A0ABN3GAJ5_9ACTN</name>
<evidence type="ECO:0000313" key="2">
    <source>
        <dbReference type="Proteomes" id="UP001501584"/>
    </source>
</evidence>
<reference evidence="1 2" key="1">
    <citation type="journal article" date="2019" name="Int. J. Syst. Evol. Microbiol.">
        <title>The Global Catalogue of Microorganisms (GCM) 10K type strain sequencing project: providing services to taxonomists for standard genome sequencing and annotation.</title>
        <authorList>
            <consortium name="The Broad Institute Genomics Platform"/>
            <consortium name="The Broad Institute Genome Sequencing Center for Infectious Disease"/>
            <person name="Wu L."/>
            <person name="Ma J."/>
        </authorList>
    </citation>
    <scope>NUCLEOTIDE SEQUENCE [LARGE SCALE GENOMIC DNA]</scope>
    <source>
        <strain evidence="1 2">JCM 6238</strain>
    </source>
</reference>
<dbReference type="EMBL" id="BAAASX010000009">
    <property type="protein sequence ID" value="GAA2347531.1"/>
    <property type="molecule type" value="Genomic_DNA"/>
</dbReference>
<organism evidence="1 2">
    <name type="scientific">Glycomyces rutgersensis</name>
    <dbReference type="NCBI Taxonomy" id="58115"/>
    <lineage>
        <taxon>Bacteria</taxon>
        <taxon>Bacillati</taxon>
        <taxon>Actinomycetota</taxon>
        <taxon>Actinomycetes</taxon>
        <taxon>Glycomycetales</taxon>
        <taxon>Glycomycetaceae</taxon>
        <taxon>Glycomyces</taxon>
    </lineage>
</organism>
<sequence length="85" mass="9359">MEVGFGGTGVGCLQYLNEQVVDRSGSIENIRICSGEQYLALPDGDHAIAELGEFLGCEMFESMNGAGEEVLRLGRERAHRRRTVR</sequence>
<accession>A0ABN3GAJ5</accession>
<dbReference type="Proteomes" id="UP001501584">
    <property type="component" value="Unassembled WGS sequence"/>
</dbReference>
<keyword evidence="2" id="KW-1185">Reference proteome</keyword>
<comment type="caution">
    <text evidence="1">The sequence shown here is derived from an EMBL/GenBank/DDBJ whole genome shotgun (WGS) entry which is preliminary data.</text>
</comment>
<protein>
    <submittedName>
        <fullName evidence="1">Uncharacterized protein</fullName>
    </submittedName>
</protein>